<accession>A0A2M7PNR5</accession>
<evidence type="ECO:0000259" key="1">
    <source>
        <dbReference type="Pfam" id="PF09371"/>
    </source>
</evidence>
<feature type="non-terminal residue" evidence="2">
    <location>
        <position position="78"/>
    </location>
</feature>
<dbReference type="Gene3D" id="1.10.10.650">
    <property type="entry name" value="RuvA domain 2-like"/>
    <property type="match status" value="1"/>
</dbReference>
<dbReference type="Pfam" id="PF09371">
    <property type="entry name" value="Tex_N"/>
    <property type="match status" value="1"/>
</dbReference>
<protein>
    <submittedName>
        <fullName evidence="2">RNA-binding transcriptional accessory protein</fullName>
    </submittedName>
</protein>
<organism evidence="2 3">
    <name type="scientific">Candidatus Infernicultor aquiphilus</name>
    <dbReference type="NCBI Taxonomy" id="1805029"/>
    <lineage>
        <taxon>Bacteria</taxon>
        <taxon>Pseudomonadati</taxon>
        <taxon>Atribacterota</taxon>
        <taxon>Candidatus Phoenicimicrobiia</taxon>
        <taxon>Candidatus Pheonicimicrobiales</taxon>
        <taxon>Candidatus Phoenicimicrobiaceae</taxon>
        <taxon>Candidatus Infernicultor</taxon>
    </lineage>
</organism>
<evidence type="ECO:0000313" key="2">
    <source>
        <dbReference type="EMBL" id="PIY31806.1"/>
    </source>
</evidence>
<proteinExistence type="predicted"/>
<dbReference type="SUPFAM" id="SSF158832">
    <property type="entry name" value="Tex N-terminal region-like"/>
    <property type="match status" value="1"/>
</dbReference>
<name>A0A2M7PNR5_9BACT</name>
<sequence>MSDPYVSKIAVELGLNAAGVAAAINLFKEDATIPFISRYRKEATGNLDEVALGKIQDRLARLKELDARREAIIKSLTE</sequence>
<dbReference type="AlphaFoldDB" id="A0A2M7PNR5"/>
<dbReference type="InterPro" id="IPR018974">
    <property type="entry name" value="Tex-like_N"/>
</dbReference>
<dbReference type="EMBL" id="PFKO01000296">
    <property type="protein sequence ID" value="PIY31806.1"/>
    <property type="molecule type" value="Genomic_DNA"/>
</dbReference>
<gene>
    <name evidence="2" type="ORF">COZ07_07970</name>
</gene>
<dbReference type="InterPro" id="IPR023319">
    <property type="entry name" value="Tex-like_HTH_dom_sf"/>
</dbReference>
<comment type="caution">
    <text evidence="2">The sequence shown here is derived from an EMBL/GenBank/DDBJ whole genome shotgun (WGS) entry which is preliminary data.</text>
</comment>
<dbReference type="Proteomes" id="UP000230646">
    <property type="component" value="Unassembled WGS sequence"/>
</dbReference>
<reference evidence="2 3" key="1">
    <citation type="submission" date="2017-09" db="EMBL/GenBank/DDBJ databases">
        <title>Depth-based differentiation of microbial function through sediment-hosted aquifers and enrichment of novel symbionts in the deep terrestrial subsurface.</title>
        <authorList>
            <person name="Probst A.J."/>
            <person name="Ladd B."/>
            <person name="Jarett J.K."/>
            <person name="Geller-Mcgrath D.E."/>
            <person name="Sieber C.M."/>
            <person name="Emerson J.B."/>
            <person name="Anantharaman K."/>
            <person name="Thomas B.C."/>
            <person name="Malmstrom R."/>
            <person name="Stieglmeier M."/>
            <person name="Klingl A."/>
            <person name="Woyke T."/>
            <person name="Ryan C.M."/>
            <person name="Banfield J.F."/>
        </authorList>
    </citation>
    <scope>NUCLEOTIDE SEQUENCE [LARGE SCALE GENOMIC DNA]</scope>
    <source>
        <strain evidence="2">CG_4_10_14_3_um_filter_34_13</strain>
    </source>
</reference>
<dbReference type="RefSeq" id="WP_406608077.1">
    <property type="nucleotide sequence ID" value="NZ_PFKO01000296.1"/>
</dbReference>
<feature type="domain" description="Tex-like protein N-terminal" evidence="1">
    <location>
        <begin position="5"/>
        <end position="76"/>
    </location>
</feature>
<evidence type="ECO:0000313" key="3">
    <source>
        <dbReference type="Proteomes" id="UP000230646"/>
    </source>
</evidence>